<dbReference type="Proteomes" id="UP000598146">
    <property type="component" value="Unassembled WGS sequence"/>
</dbReference>
<organism evidence="2 3">
    <name type="scientific">Actinoplanes aureus</name>
    <dbReference type="NCBI Taxonomy" id="2792083"/>
    <lineage>
        <taxon>Bacteria</taxon>
        <taxon>Bacillati</taxon>
        <taxon>Actinomycetota</taxon>
        <taxon>Actinomycetes</taxon>
        <taxon>Micromonosporales</taxon>
        <taxon>Micromonosporaceae</taxon>
        <taxon>Actinoplanes</taxon>
    </lineage>
</organism>
<feature type="transmembrane region" description="Helical" evidence="1">
    <location>
        <begin position="168"/>
        <end position="189"/>
    </location>
</feature>
<feature type="transmembrane region" description="Helical" evidence="1">
    <location>
        <begin position="68"/>
        <end position="87"/>
    </location>
</feature>
<dbReference type="EMBL" id="JADQTO010000002">
    <property type="protein sequence ID" value="MBG0560560.1"/>
    <property type="molecule type" value="Genomic_DNA"/>
</dbReference>
<feature type="transmembrane region" description="Helical" evidence="1">
    <location>
        <begin position="93"/>
        <end position="114"/>
    </location>
</feature>
<reference evidence="2" key="1">
    <citation type="submission" date="2020-11" db="EMBL/GenBank/DDBJ databases">
        <title>Isolation and identification of active actinomycetes.</title>
        <authorList>
            <person name="Sun X."/>
        </authorList>
    </citation>
    <scope>NUCLEOTIDE SEQUENCE</scope>
    <source>
        <strain evidence="2">NEAU-A11</strain>
    </source>
</reference>
<protein>
    <submittedName>
        <fullName evidence="2">Uncharacterized protein</fullName>
    </submittedName>
</protein>
<keyword evidence="1" id="KW-0472">Membrane</keyword>
<proteinExistence type="predicted"/>
<comment type="caution">
    <text evidence="2">The sequence shown here is derived from an EMBL/GenBank/DDBJ whole genome shotgun (WGS) entry which is preliminary data.</text>
</comment>
<dbReference type="AlphaFoldDB" id="A0A931C908"/>
<gene>
    <name evidence="2" type="ORF">I4J89_03645</name>
</gene>
<keyword evidence="1" id="KW-0812">Transmembrane</keyword>
<name>A0A931C908_9ACTN</name>
<evidence type="ECO:0000256" key="1">
    <source>
        <dbReference type="SAM" id="Phobius"/>
    </source>
</evidence>
<keyword evidence="3" id="KW-1185">Reference proteome</keyword>
<sequence length="237" mass="26455">MVKRTDLVVPADLIAGLQIPPLAITDGAADPEWVEVPLSQWRFVKLRPLQRLPLDARSARSVRRAIRLAPWSLPAALVSLTAWWVYFHTDASLSLPGFLMALGAALSIHILALVQSHGMPKRLPYRTRFGELRIPDVPVEVAQQWVARNPGVTATDEPAPRPHSRRFYVRWSTGLLTASILLVVVLANNGREDSILFWMLVPTLIVVGITAALKIQSPRKIDGVRTWPPVNVDRRTR</sequence>
<dbReference type="RefSeq" id="WP_196412376.1">
    <property type="nucleotide sequence ID" value="NZ_JADQTO010000002.1"/>
</dbReference>
<feature type="transmembrane region" description="Helical" evidence="1">
    <location>
        <begin position="195"/>
        <end position="215"/>
    </location>
</feature>
<evidence type="ECO:0000313" key="2">
    <source>
        <dbReference type="EMBL" id="MBG0560560.1"/>
    </source>
</evidence>
<evidence type="ECO:0000313" key="3">
    <source>
        <dbReference type="Proteomes" id="UP000598146"/>
    </source>
</evidence>
<accession>A0A931C908</accession>
<keyword evidence="1" id="KW-1133">Transmembrane helix</keyword>